<name>D4VPN3_9BACE</name>
<protein>
    <submittedName>
        <fullName evidence="1">Uncharacterized protein</fullName>
    </submittedName>
</protein>
<dbReference type="Proteomes" id="UP000019380">
    <property type="component" value="Unassembled WGS sequence"/>
</dbReference>
<proteinExistence type="predicted"/>
<evidence type="ECO:0000313" key="1">
    <source>
        <dbReference type="EMBL" id="CDM03152.1"/>
    </source>
</evidence>
<dbReference type="EMBL" id="CBXG010000013">
    <property type="protein sequence ID" value="CDM03152.1"/>
    <property type="molecule type" value="Genomic_DNA"/>
</dbReference>
<reference evidence="1 2" key="1">
    <citation type="submission" date="2013-12" db="EMBL/GenBank/DDBJ databases">
        <title>Improved hybrid genome assemblies of Bacteroides xylanisolvens SD CC 1b and Bacteroides xylanisolvens SD CC 2a using Illumina and 454 Sequencing.</title>
        <authorList>
            <person name="Ramaraj T."/>
            <person name="Sundararajan A."/>
            <person name="Mudge J."/>
            <person name="Schilkey F.D."/>
            <person name="Delvecchio V."/>
            <person name="Donlon M."/>
            <person name="Ziemer C."/>
        </authorList>
    </citation>
    <scope>NUCLEOTIDE SEQUENCE [LARGE SCALE GENOMIC DNA]</scope>
</reference>
<sequence length="51" mass="6395">MLIKVRSVIQLKYIYSIGYYFKFNNINNTNRMPKKDREIKLFFIFFRIQLK</sequence>
<gene>
    <name evidence="1" type="ORF">BN890_7040</name>
</gene>
<organism evidence="1 2">
    <name type="scientific">Bacteroides xylanisolvens SD CC 1b</name>
    <dbReference type="NCBI Taxonomy" id="702447"/>
    <lineage>
        <taxon>Bacteria</taxon>
        <taxon>Pseudomonadati</taxon>
        <taxon>Bacteroidota</taxon>
        <taxon>Bacteroidia</taxon>
        <taxon>Bacteroidales</taxon>
        <taxon>Bacteroidaceae</taxon>
        <taxon>Bacteroides</taxon>
    </lineage>
</organism>
<comment type="caution">
    <text evidence="1">The sequence shown here is derived from an EMBL/GenBank/DDBJ whole genome shotgun (WGS) entry which is preliminary data.</text>
</comment>
<accession>D4VPN3</accession>
<evidence type="ECO:0000313" key="2">
    <source>
        <dbReference type="Proteomes" id="UP000019380"/>
    </source>
</evidence>
<dbReference type="AlphaFoldDB" id="D4VPN3"/>